<feature type="region of interest" description="Disordered" evidence="6">
    <location>
        <begin position="424"/>
        <end position="460"/>
    </location>
</feature>
<dbReference type="Gene3D" id="2.150.10.10">
    <property type="entry name" value="Serralysin-like metalloprotease, C-terminal"/>
    <property type="match status" value="6"/>
</dbReference>
<sequence>GAVSVNVNPTDGTATAPNDYDNTPILVSFASGEANQTVNIPIVDDSLLEGNETINLSLSNPTGGATLGNQNTAILTIVDNDANHAPVAVDDTTTTSRNVPLTIPVATLLSNDTDEDGDTLTLSSVSGATNGSVELGENGTVVFTPAADFLGEASFDYTIADNNNNTDTAQVIVTVNPPQPTEGDDILYGTPENDTIDGLGGNDQIFGLGANDLLYGSEGNDTLNGGEGDDYLNPGTGINVVIGGTGFDLLDLDYSTEINNLTINYTDPNNGTISDESSFSEIEWVIFKSGTGNDTADLSAANYAEFRGSEGNDSFLGGAGNDYLEGGFGSDTLIGGEGNDVIEGWGPGDAPSDEGDYIDAGGGNDVVYGDAGNDLILGGAGSDHLDGVGGNDTLRGGEGDDRKIGDFGGLFGGEGDDLLFGEAGNDELWGQAGNDTLEGGEGDDVLNGNQGTDSIYGDQGNDIIRGGKDDDAVFGGAENDQLFGDLGNDSLWGGEGDDTLTGGNVTGLTPGVGEKDFLHGGMGSDRFILGDVIWLTYDDNDTATDGSNDYVTIADFNLTEDIIQLQGSPNKYILEVSDSDTKLLIDKPSNEPDELIAIIQGVTDLNLEADYFVFAQPDNQPPVAQNDTATTYQNTPITITAATLLSNDTDEDGDILTLSSVGNATNGSVELDEEGNVVFTPATDFLGKAIFDYTIADNKNGTDTAQVTVTVNPVIDPPLNLIGGDGDDTLTGKGGNDTIDGAKGRDAIFGGDGDDILIGGLGGDTLTGGDGNDQFVYRNFSDRTDQIIDFTPGKDLLVLTEVFTNLPDYSGTNPIDDGYMQLVQSGSNTLVQIDPDGAGFATFKTLVTLQNVLSSDLNANSFQF</sequence>
<evidence type="ECO:0000259" key="7">
    <source>
        <dbReference type="Pfam" id="PF03160"/>
    </source>
</evidence>
<evidence type="ECO:0000256" key="6">
    <source>
        <dbReference type="SAM" id="MobiDB-lite"/>
    </source>
</evidence>
<dbReference type="InterPro" id="IPR050557">
    <property type="entry name" value="RTX_toxin/Mannuronan_C5-epim"/>
</dbReference>
<reference evidence="9 10" key="1">
    <citation type="submission" date="2024-09" db="EMBL/GenBank/DDBJ databases">
        <title>Floridaenema gen nov. (Aerosakkonemataceae, Aerosakkonematales ord. nov., Cyanobacteria) from benthic tropical and subtropical fresh waters, with the description of four new species.</title>
        <authorList>
            <person name="Moretto J.A."/>
            <person name="Berthold D.E."/>
            <person name="Lefler F.W."/>
            <person name="Huang I.-S."/>
            <person name="Laughinghouse H. IV."/>
        </authorList>
    </citation>
    <scope>NUCLEOTIDE SEQUENCE [LARGE SCALE GENOMIC DNA]</scope>
    <source>
        <strain evidence="9 10">BLCC-F154</strain>
    </source>
</reference>
<feature type="domain" description="Calx-beta" evidence="7">
    <location>
        <begin position="2"/>
        <end position="81"/>
    </location>
</feature>
<evidence type="ECO:0000313" key="10">
    <source>
        <dbReference type="Proteomes" id="UP001576776"/>
    </source>
</evidence>
<dbReference type="PROSITE" id="PS00330">
    <property type="entry name" value="HEMOLYSIN_CALCIUM"/>
    <property type="match status" value="8"/>
</dbReference>
<evidence type="ECO:0000256" key="5">
    <source>
        <dbReference type="ARBA" id="ARBA00022837"/>
    </source>
</evidence>
<evidence type="ECO:0000256" key="1">
    <source>
        <dbReference type="ARBA" id="ARBA00004613"/>
    </source>
</evidence>
<dbReference type="SUPFAM" id="SSF141072">
    <property type="entry name" value="CalX-like"/>
    <property type="match status" value="1"/>
</dbReference>
<name>A0ABV4YJ93_9CYAN</name>
<dbReference type="SUPFAM" id="SSF51120">
    <property type="entry name" value="beta-Roll"/>
    <property type="match status" value="5"/>
</dbReference>
<feature type="non-terminal residue" evidence="9">
    <location>
        <position position="1"/>
    </location>
</feature>
<dbReference type="Pfam" id="PF03160">
    <property type="entry name" value="Calx-beta"/>
    <property type="match status" value="1"/>
</dbReference>
<accession>A0ABV4YJ93</accession>
<dbReference type="Pfam" id="PF00353">
    <property type="entry name" value="HemolysinCabind"/>
    <property type="match status" value="6"/>
</dbReference>
<dbReference type="InterPro" id="IPR018511">
    <property type="entry name" value="Hemolysin-typ_Ca-bd_CS"/>
</dbReference>
<keyword evidence="10" id="KW-1185">Reference proteome</keyword>
<comment type="caution">
    <text evidence="9">The sequence shown here is derived from an EMBL/GenBank/DDBJ whole genome shotgun (WGS) entry which is preliminary data.</text>
</comment>
<dbReference type="InterPro" id="IPR011049">
    <property type="entry name" value="Serralysin-like_metalloprot_C"/>
</dbReference>
<keyword evidence="3" id="KW-0732">Signal</keyword>
<dbReference type="InterPro" id="IPR001343">
    <property type="entry name" value="Hemolysn_Ca-bd"/>
</dbReference>
<proteinExistence type="predicted"/>
<evidence type="ECO:0000259" key="8">
    <source>
        <dbReference type="Pfam" id="PF17892"/>
    </source>
</evidence>
<evidence type="ECO:0000256" key="3">
    <source>
        <dbReference type="ARBA" id="ARBA00022729"/>
    </source>
</evidence>
<dbReference type="PRINTS" id="PR00313">
    <property type="entry name" value="CABNDNGRPT"/>
</dbReference>
<protein>
    <submittedName>
        <fullName evidence="9">Cadherin-like domain-containing protein</fullName>
    </submittedName>
</protein>
<dbReference type="EMBL" id="JBHFNS010000092">
    <property type="protein sequence ID" value="MFB2938906.1"/>
    <property type="molecule type" value="Genomic_DNA"/>
</dbReference>
<keyword evidence="2" id="KW-0964">Secreted</keyword>
<dbReference type="NCBIfam" id="NF012211">
    <property type="entry name" value="tand_rpt_95"/>
    <property type="match status" value="2"/>
</dbReference>
<dbReference type="Pfam" id="PF17892">
    <property type="entry name" value="Cadherin_5"/>
    <property type="match status" value="1"/>
</dbReference>
<feature type="compositionally biased region" description="Polar residues" evidence="6">
    <location>
        <begin position="1"/>
        <end position="16"/>
    </location>
</feature>
<gene>
    <name evidence="9" type="ORF">ACE1B6_26940</name>
</gene>
<feature type="region of interest" description="Disordered" evidence="6">
    <location>
        <begin position="1"/>
        <end position="22"/>
    </location>
</feature>
<dbReference type="InterPro" id="IPR041690">
    <property type="entry name" value="Cadherin_5"/>
</dbReference>
<dbReference type="InterPro" id="IPR003644">
    <property type="entry name" value="Calx_beta"/>
</dbReference>
<dbReference type="Proteomes" id="UP001576776">
    <property type="component" value="Unassembled WGS sequence"/>
</dbReference>
<evidence type="ECO:0000313" key="9">
    <source>
        <dbReference type="EMBL" id="MFB2938906.1"/>
    </source>
</evidence>
<dbReference type="PANTHER" id="PTHR38340:SF1">
    <property type="entry name" value="S-LAYER PROTEIN"/>
    <property type="match status" value="1"/>
</dbReference>
<dbReference type="InterPro" id="IPR038081">
    <property type="entry name" value="CalX-like_sf"/>
</dbReference>
<dbReference type="RefSeq" id="WP_413260374.1">
    <property type="nucleotide sequence ID" value="NZ_JBHFNS010000092.1"/>
</dbReference>
<evidence type="ECO:0000256" key="2">
    <source>
        <dbReference type="ARBA" id="ARBA00022525"/>
    </source>
</evidence>
<evidence type="ECO:0000256" key="4">
    <source>
        <dbReference type="ARBA" id="ARBA00022737"/>
    </source>
</evidence>
<keyword evidence="4" id="KW-0677">Repeat</keyword>
<dbReference type="Gene3D" id="2.60.40.2030">
    <property type="match status" value="1"/>
</dbReference>
<keyword evidence="5" id="KW-0106">Calcium</keyword>
<dbReference type="PANTHER" id="PTHR38340">
    <property type="entry name" value="S-LAYER PROTEIN"/>
    <property type="match status" value="1"/>
</dbReference>
<feature type="domain" description="Cadherin-like" evidence="8">
    <location>
        <begin position="619"/>
        <end position="712"/>
    </location>
</feature>
<comment type="subcellular location">
    <subcellularLocation>
        <location evidence="1">Secreted</location>
    </subcellularLocation>
</comment>
<dbReference type="Pfam" id="PF17963">
    <property type="entry name" value="Big_9"/>
    <property type="match status" value="1"/>
</dbReference>
<organism evidence="9 10">
    <name type="scientific">Floridaenema fluviatile BLCC-F154</name>
    <dbReference type="NCBI Taxonomy" id="3153640"/>
    <lineage>
        <taxon>Bacteria</taxon>
        <taxon>Bacillati</taxon>
        <taxon>Cyanobacteriota</taxon>
        <taxon>Cyanophyceae</taxon>
        <taxon>Oscillatoriophycideae</taxon>
        <taxon>Aerosakkonematales</taxon>
        <taxon>Aerosakkonemataceae</taxon>
        <taxon>Floridanema</taxon>
        <taxon>Floridanema fluviatile</taxon>
    </lineage>
</organism>
<dbReference type="Gene3D" id="2.60.40.2810">
    <property type="match status" value="1"/>
</dbReference>